<sequence>MKSVVMNIEIGEDAVCIDELRAMDCPDYRDYIEDKLLFVDHHDVLRATLGEYPIATSREQVDALIDHLQSVKARMPD</sequence>
<dbReference type="RefSeq" id="WP_194855442.1">
    <property type="nucleotide sequence ID" value="NZ_ARXR01000006.1"/>
</dbReference>
<evidence type="ECO:0000313" key="1">
    <source>
        <dbReference type="EMBL" id="MBF5052501.1"/>
    </source>
</evidence>
<gene>
    <name evidence="1" type="ORF">ISO4_01103</name>
</gene>
<proteinExistence type="predicted"/>
<evidence type="ECO:0000313" key="2">
    <source>
        <dbReference type="Proteomes" id="UP000644441"/>
    </source>
</evidence>
<reference evidence="1 2" key="1">
    <citation type="submission" date="2012-09" db="EMBL/GenBank/DDBJ databases">
        <title>Genome Sequence of alkane-degrading Bacterium Alcanivorax venustensis ISO4.</title>
        <authorList>
            <person name="Lai Q."/>
            <person name="Shao Z."/>
        </authorList>
    </citation>
    <scope>NUCLEOTIDE SEQUENCE [LARGE SCALE GENOMIC DNA]</scope>
    <source>
        <strain evidence="1 2">ISO4</strain>
    </source>
</reference>
<accession>A0ABS0AEB8</accession>
<dbReference type="Proteomes" id="UP000644441">
    <property type="component" value="Unassembled WGS sequence"/>
</dbReference>
<name>A0ABS0AEB8_9GAMM</name>
<comment type="caution">
    <text evidence="1">The sequence shown here is derived from an EMBL/GenBank/DDBJ whole genome shotgun (WGS) entry which is preliminary data.</text>
</comment>
<organism evidence="1 2">
    <name type="scientific">Alloalcanivorax venustensis ISO4</name>
    <dbReference type="NCBI Taxonomy" id="1177184"/>
    <lineage>
        <taxon>Bacteria</taxon>
        <taxon>Pseudomonadati</taxon>
        <taxon>Pseudomonadota</taxon>
        <taxon>Gammaproteobacteria</taxon>
        <taxon>Oceanospirillales</taxon>
        <taxon>Alcanivoracaceae</taxon>
        <taxon>Alloalcanivorax</taxon>
    </lineage>
</organism>
<protein>
    <submittedName>
        <fullName evidence="1">Uncharacterized protein</fullName>
    </submittedName>
</protein>
<keyword evidence="2" id="KW-1185">Reference proteome</keyword>
<dbReference type="EMBL" id="ARXR01000006">
    <property type="protein sequence ID" value="MBF5052501.1"/>
    <property type="molecule type" value="Genomic_DNA"/>
</dbReference>